<feature type="region of interest" description="Disordered" evidence="1">
    <location>
        <begin position="268"/>
        <end position="304"/>
    </location>
</feature>
<dbReference type="PANTHER" id="PTHR33676:SF11">
    <property type="entry name" value="OS07G0618700 PROTEIN"/>
    <property type="match status" value="1"/>
</dbReference>
<organism evidence="2 3">
    <name type="scientific">Zea mays</name>
    <name type="common">Maize</name>
    <dbReference type="NCBI Taxonomy" id="4577"/>
    <lineage>
        <taxon>Eukaryota</taxon>
        <taxon>Viridiplantae</taxon>
        <taxon>Streptophyta</taxon>
        <taxon>Embryophyta</taxon>
        <taxon>Tracheophyta</taxon>
        <taxon>Spermatophyta</taxon>
        <taxon>Magnoliopsida</taxon>
        <taxon>Liliopsida</taxon>
        <taxon>Poales</taxon>
        <taxon>Poaceae</taxon>
        <taxon>PACMAD clade</taxon>
        <taxon>Panicoideae</taxon>
        <taxon>Andropogonodae</taxon>
        <taxon>Andropogoneae</taxon>
        <taxon>Tripsacinae</taxon>
        <taxon>Zea</taxon>
    </lineage>
</organism>
<reference evidence="2 3" key="1">
    <citation type="journal article" date="2018" name="Nat. Genet.">
        <title>Extensive intraspecific gene order and gene structural variations between Mo17 and other maize genomes.</title>
        <authorList>
            <person name="Sun S."/>
            <person name="Zhou Y."/>
            <person name="Chen J."/>
            <person name="Shi J."/>
            <person name="Zhao H."/>
            <person name="Zhao H."/>
            <person name="Song W."/>
            <person name="Zhang M."/>
            <person name="Cui Y."/>
            <person name="Dong X."/>
            <person name="Liu H."/>
            <person name="Ma X."/>
            <person name="Jiao Y."/>
            <person name="Wang B."/>
            <person name="Wei X."/>
            <person name="Stein J.C."/>
            <person name="Glaubitz J.C."/>
            <person name="Lu F."/>
            <person name="Yu G."/>
            <person name="Liang C."/>
            <person name="Fengler K."/>
            <person name="Li B."/>
            <person name="Rafalski A."/>
            <person name="Schnable P.S."/>
            <person name="Ware D.H."/>
            <person name="Buckler E.S."/>
            <person name="Lai J."/>
        </authorList>
    </citation>
    <scope>NUCLEOTIDE SEQUENCE [LARGE SCALE GENOMIC DNA]</scope>
    <source>
        <strain evidence="3">cv. Missouri 17</strain>
        <tissue evidence="2">Seedling</tissue>
    </source>
</reference>
<proteinExistence type="predicted"/>
<evidence type="ECO:0000256" key="1">
    <source>
        <dbReference type="SAM" id="MobiDB-lite"/>
    </source>
</evidence>
<gene>
    <name evidence="2" type="ORF">Zm00014a_035564</name>
</gene>
<feature type="region of interest" description="Disordered" evidence="1">
    <location>
        <begin position="344"/>
        <end position="373"/>
    </location>
</feature>
<evidence type="ECO:0000313" key="2">
    <source>
        <dbReference type="EMBL" id="PWZ39680.1"/>
    </source>
</evidence>
<dbReference type="EMBL" id="NCVQ01000003">
    <property type="protein sequence ID" value="PWZ39680.1"/>
    <property type="molecule type" value="Genomic_DNA"/>
</dbReference>
<evidence type="ECO:0000313" key="3">
    <source>
        <dbReference type="Proteomes" id="UP000251960"/>
    </source>
</evidence>
<dbReference type="PANTHER" id="PTHR33676">
    <property type="entry name" value="COLD REGULATED PROTEIN 27"/>
    <property type="match status" value="1"/>
</dbReference>
<name>A0A3L6G2P4_MAIZE</name>
<dbReference type="InterPro" id="IPR044678">
    <property type="entry name" value="COR27/28"/>
</dbReference>
<protein>
    <submittedName>
        <fullName evidence="2">Uncharacterized protein</fullName>
    </submittedName>
</protein>
<accession>A0A3L6G2P4</accession>
<dbReference type="GO" id="GO:0042752">
    <property type="term" value="P:regulation of circadian rhythm"/>
    <property type="evidence" value="ECO:0007669"/>
    <property type="project" value="InterPro"/>
</dbReference>
<dbReference type="ExpressionAtlas" id="A0A3L6G2P4">
    <property type="expression patterns" value="baseline and differential"/>
</dbReference>
<dbReference type="Proteomes" id="UP000251960">
    <property type="component" value="Chromosome 2"/>
</dbReference>
<feature type="compositionally biased region" description="Basic and acidic residues" evidence="1">
    <location>
        <begin position="357"/>
        <end position="373"/>
    </location>
</feature>
<dbReference type="AlphaFoldDB" id="A0A3L6G2P4"/>
<sequence length="428" mass="47003">MGYSAAARHRRAGADGRPRAARAVPVQIPLRPTRFADAIALCVQVKKYLQSIQLDLIAPILYGSGISGAAAELLAPAGSCNLQPEPEFRPPMWEVLQSLVRQRLVQRANMARTQSHSRRHGEPVTASRVAVFCFGGRGRRRPTDRSGRPEMMEEGAPDLRELVRLPDVLVVCSSTGWTDEKHMLYLRLLEETFVHQLHGSGCIFKGLFNCSPRYCRQMKSSKQIVKYTTPGQQGCAIVEGGKVKSCIKAEHVESPSCCGNQQDEKVRSLEDNASTTKPMEKATSHARAASPGQASTCYVGKHRHSPSRSADYEHQIFIGIKFIYLSDVARFLKENYSCIYSEGSDQNFDEETQGTGESKHEYNPKRLKSADGTRDHQVVNAEAHQVGCLDVSDKNSENFSASSKVLAASLDVEAGSPSGDCKDHGPKG</sequence>
<dbReference type="GO" id="GO:0009409">
    <property type="term" value="P:response to cold"/>
    <property type="evidence" value="ECO:0007669"/>
    <property type="project" value="InterPro"/>
</dbReference>
<comment type="caution">
    <text evidence="2">The sequence shown here is derived from an EMBL/GenBank/DDBJ whole genome shotgun (WGS) entry which is preliminary data.</text>
</comment>